<feature type="transmembrane region" description="Helical" evidence="7">
    <location>
        <begin position="127"/>
        <end position="148"/>
    </location>
</feature>
<feature type="region of interest" description="Disordered" evidence="6">
    <location>
        <begin position="315"/>
        <end position="337"/>
    </location>
</feature>
<proteinExistence type="predicted"/>
<feature type="transmembrane region" description="Helical" evidence="7">
    <location>
        <begin position="160"/>
        <end position="182"/>
    </location>
</feature>
<protein>
    <submittedName>
        <fullName evidence="9">MASE1 domain-containing protein</fullName>
    </submittedName>
</protein>
<sequence length="337" mass="35364">MAGVVGNQELRRPAVLALRTLAVATCYYAAGRLGLLCRLTVEGAVFTPVYPSTGVALACLLVFGLGCWPGITLGALFLVLSLGAPGPDAVGILLGNTAGPVCAYLMLRRVGFRPDLSRLRDGLALVFLGALAAMVISSGIDVVTLILAGKLDTTHFWPIWLAWWVGDAMGVLIVTPVLLVLFETRGPPSLARWKEVLALAAVAAVLVPVATHSSLSALFLVYPLLIWAALRFRLAGSMLCALFASVTATVAATDGVGAFARLSPVGVMLKLQLFNGSLALTALLLSAVITEQHNTRRSVAEACKELAEVLEHLTAHDSPAGRAPPEAAEPRSERGTR</sequence>
<evidence type="ECO:0000256" key="6">
    <source>
        <dbReference type="SAM" id="MobiDB-lite"/>
    </source>
</evidence>
<gene>
    <name evidence="9" type="ORF">ABT404_13700</name>
</gene>
<evidence type="ECO:0000313" key="10">
    <source>
        <dbReference type="Proteomes" id="UP001474181"/>
    </source>
</evidence>
<evidence type="ECO:0000256" key="3">
    <source>
        <dbReference type="ARBA" id="ARBA00022692"/>
    </source>
</evidence>
<evidence type="ECO:0000256" key="1">
    <source>
        <dbReference type="ARBA" id="ARBA00004651"/>
    </source>
</evidence>
<feature type="transmembrane region" description="Helical" evidence="7">
    <location>
        <begin position="55"/>
        <end position="82"/>
    </location>
</feature>
<keyword evidence="10" id="KW-1185">Reference proteome</keyword>
<evidence type="ECO:0000256" key="2">
    <source>
        <dbReference type="ARBA" id="ARBA00022475"/>
    </source>
</evidence>
<feature type="transmembrane region" description="Helical" evidence="7">
    <location>
        <begin position="197"/>
        <end position="222"/>
    </location>
</feature>
<comment type="caution">
    <text evidence="9">The sequence shown here is derived from an EMBL/GenBank/DDBJ whole genome shotgun (WGS) entry which is preliminary data.</text>
</comment>
<organism evidence="9 10">
    <name type="scientific">Streptomyces hyaluromycini</name>
    <dbReference type="NCBI Taxonomy" id="1377993"/>
    <lineage>
        <taxon>Bacteria</taxon>
        <taxon>Bacillati</taxon>
        <taxon>Actinomycetota</taxon>
        <taxon>Actinomycetes</taxon>
        <taxon>Kitasatosporales</taxon>
        <taxon>Streptomycetaceae</taxon>
        <taxon>Streptomyces</taxon>
    </lineage>
</organism>
<dbReference type="EMBL" id="JBEPEK010000077">
    <property type="protein sequence ID" value="MER7180510.1"/>
    <property type="molecule type" value="Genomic_DNA"/>
</dbReference>
<keyword evidence="3 7" id="KW-0812">Transmembrane</keyword>
<keyword evidence="5 7" id="KW-0472">Membrane</keyword>
<feature type="transmembrane region" description="Helical" evidence="7">
    <location>
        <begin position="16"/>
        <end position="35"/>
    </location>
</feature>
<feature type="transmembrane region" description="Helical" evidence="7">
    <location>
        <begin position="89"/>
        <end position="107"/>
    </location>
</feature>
<keyword evidence="2" id="KW-1003">Cell membrane</keyword>
<name>A0ABV1WUV1_9ACTN</name>
<evidence type="ECO:0000313" key="9">
    <source>
        <dbReference type="EMBL" id="MER7180510.1"/>
    </source>
</evidence>
<accession>A0ABV1WUV1</accession>
<feature type="compositionally biased region" description="Basic and acidic residues" evidence="6">
    <location>
        <begin position="328"/>
        <end position="337"/>
    </location>
</feature>
<dbReference type="InterPro" id="IPR007895">
    <property type="entry name" value="MASE1"/>
</dbReference>
<dbReference type="RefSeq" id="WP_350780604.1">
    <property type="nucleotide sequence ID" value="NZ_JBEPEK010000077.1"/>
</dbReference>
<feature type="transmembrane region" description="Helical" evidence="7">
    <location>
        <begin position="234"/>
        <end position="253"/>
    </location>
</feature>
<comment type="subcellular location">
    <subcellularLocation>
        <location evidence="1">Cell membrane</location>
        <topology evidence="1">Multi-pass membrane protein</topology>
    </subcellularLocation>
</comment>
<evidence type="ECO:0000256" key="7">
    <source>
        <dbReference type="SAM" id="Phobius"/>
    </source>
</evidence>
<dbReference type="Pfam" id="PF05231">
    <property type="entry name" value="MASE1"/>
    <property type="match status" value="1"/>
</dbReference>
<evidence type="ECO:0000256" key="4">
    <source>
        <dbReference type="ARBA" id="ARBA00022989"/>
    </source>
</evidence>
<reference evidence="9 10" key="1">
    <citation type="submission" date="2024-06" db="EMBL/GenBank/DDBJ databases">
        <title>The Natural Products Discovery Center: Release of the First 8490 Sequenced Strains for Exploring Actinobacteria Biosynthetic Diversity.</title>
        <authorList>
            <person name="Kalkreuter E."/>
            <person name="Kautsar S.A."/>
            <person name="Yang D."/>
            <person name="Bader C.D."/>
            <person name="Teijaro C.N."/>
            <person name="Fluegel L."/>
            <person name="Davis C.M."/>
            <person name="Simpson J.R."/>
            <person name="Lauterbach L."/>
            <person name="Steele A.D."/>
            <person name="Gui C."/>
            <person name="Meng S."/>
            <person name="Li G."/>
            <person name="Viehrig K."/>
            <person name="Ye F."/>
            <person name="Su P."/>
            <person name="Kiefer A.F."/>
            <person name="Nichols A."/>
            <person name="Cepeda A.J."/>
            <person name="Yan W."/>
            <person name="Fan B."/>
            <person name="Jiang Y."/>
            <person name="Adhikari A."/>
            <person name="Zheng C.-J."/>
            <person name="Schuster L."/>
            <person name="Cowan T.M."/>
            <person name="Smanski M.J."/>
            <person name="Chevrette M.G."/>
            <person name="De Carvalho L.P.S."/>
            <person name="Shen B."/>
        </authorList>
    </citation>
    <scope>NUCLEOTIDE SEQUENCE [LARGE SCALE GENOMIC DNA]</scope>
    <source>
        <strain evidence="9 10">NPDC000234</strain>
    </source>
</reference>
<evidence type="ECO:0000259" key="8">
    <source>
        <dbReference type="Pfam" id="PF05231"/>
    </source>
</evidence>
<keyword evidence="4 7" id="KW-1133">Transmembrane helix</keyword>
<feature type="transmembrane region" description="Helical" evidence="7">
    <location>
        <begin position="273"/>
        <end position="290"/>
    </location>
</feature>
<evidence type="ECO:0000256" key="5">
    <source>
        <dbReference type="ARBA" id="ARBA00023136"/>
    </source>
</evidence>
<feature type="domain" description="MASE1" evidence="8">
    <location>
        <begin position="21"/>
        <end position="293"/>
    </location>
</feature>
<dbReference type="Proteomes" id="UP001474181">
    <property type="component" value="Unassembled WGS sequence"/>
</dbReference>